<feature type="chain" id="PRO_5003685516" description="Tetratricopeptide repeat protein" evidence="1">
    <location>
        <begin position="22"/>
        <end position="321"/>
    </location>
</feature>
<name>I4AN65_BERLS</name>
<dbReference type="OrthoDB" id="977247at2"/>
<feature type="signal peptide" evidence="1">
    <location>
        <begin position="1"/>
        <end position="21"/>
    </location>
</feature>
<dbReference type="eggNOG" id="ENOG5032BUM">
    <property type="taxonomic scope" value="Bacteria"/>
</dbReference>
<organism evidence="2 3">
    <name type="scientific">Bernardetia litoralis (strain ATCC 23117 / DSM 6794 / NBRC 15988 / NCIMB 1366 / Fx l1 / Sio-4)</name>
    <name type="common">Flexibacter litoralis</name>
    <dbReference type="NCBI Taxonomy" id="880071"/>
    <lineage>
        <taxon>Bacteria</taxon>
        <taxon>Pseudomonadati</taxon>
        <taxon>Bacteroidota</taxon>
        <taxon>Cytophagia</taxon>
        <taxon>Cytophagales</taxon>
        <taxon>Bernardetiaceae</taxon>
        <taxon>Bernardetia</taxon>
    </lineage>
</organism>
<dbReference type="AlphaFoldDB" id="I4AN65"/>
<dbReference type="PATRIC" id="fig|880071.3.peg.3057"/>
<evidence type="ECO:0000313" key="3">
    <source>
        <dbReference type="Proteomes" id="UP000006054"/>
    </source>
</evidence>
<gene>
    <name evidence="2" type="ordered locus">Fleli_3060</name>
</gene>
<sequence precursor="true">MKTKSLFLVALMLLFAGTTMAQNYAFRVLTAKGNNTASKNAIRVGSKLNNSDVIVMEQGGYLGLLHTNGQTVELRTKGTYKVNELANNLKASNNSSLTSRYANYVVSELTSSTEEASGENRYKHMKKTGAVIRGSKTAVTILQENKVTMLGDKMEIEWFVYEELAKINKEDVKEYRVVLTDLRNNELYSETTTETSYLIDFSRPELKDQKTILYRVEIADEDKKGIKSNNQVIAKEKESNAKKETREQLDQIGDNTTALGNLIKAQYLEEKGYNAEAAMAYKAAMNLAPDVETYKVLYQNFTERTEMSKEAIITDENSTNE</sequence>
<dbReference type="Proteomes" id="UP000006054">
    <property type="component" value="Chromosome"/>
</dbReference>
<protein>
    <recommendedName>
        <fullName evidence="4">Tetratricopeptide repeat protein</fullName>
    </recommendedName>
</protein>
<evidence type="ECO:0000256" key="1">
    <source>
        <dbReference type="SAM" id="SignalP"/>
    </source>
</evidence>
<keyword evidence="1" id="KW-0732">Signal</keyword>
<dbReference type="EMBL" id="CP003345">
    <property type="protein sequence ID" value="AFM05400.1"/>
    <property type="molecule type" value="Genomic_DNA"/>
</dbReference>
<dbReference type="KEGG" id="fli:Fleli_3060"/>
<dbReference type="HOGENOM" id="CLU_902560_0_0_10"/>
<dbReference type="RefSeq" id="WP_014798832.1">
    <property type="nucleotide sequence ID" value="NC_018018.1"/>
</dbReference>
<proteinExistence type="predicted"/>
<reference evidence="3" key="1">
    <citation type="submission" date="2012-06" db="EMBL/GenBank/DDBJ databases">
        <title>The complete genome of Flexibacter litoralis DSM 6794.</title>
        <authorList>
            <person name="Lucas S."/>
            <person name="Copeland A."/>
            <person name="Lapidus A."/>
            <person name="Glavina del Rio T."/>
            <person name="Dalin E."/>
            <person name="Tice H."/>
            <person name="Bruce D."/>
            <person name="Goodwin L."/>
            <person name="Pitluck S."/>
            <person name="Peters L."/>
            <person name="Ovchinnikova G."/>
            <person name="Lu M."/>
            <person name="Kyrpides N."/>
            <person name="Mavromatis K."/>
            <person name="Ivanova N."/>
            <person name="Brettin T."/>
            <person name="Detter J.C."/>
            <person name="Han C."/>
            <person name="Larimer F."/>
            <person name="Land M."/>
            <person name="Hauser L."/>
            <person name="Markowitz V."/>
            <person name="Cheng J.-F."/>
            <person name="Hugenholtz P."/>
            <person name="Woyke T."/>
            <person name="Wu D."/>
            <person name="Spring S."/>
            <person name="Lang E."/>
            <person name="Kopitz M."/>
            <person name="Brambilla E."/>
            <person name="Klenk H.-P."/>
            <person name="Eisen J.A."/>
        </authorList>
    </citation>
    <scope>NUCLEOTIDE SEQUENCE [LARGE SCALE GENOMIC DNA]</scope>
    <source>
        <strain evidence="3">ATCC 23117 / DSM 6794 / NBRC 15988 / NCIMB 1366 / Sio-4</strain>
    </source>
</reference>
<evidence type="ECO:0000313" key="2">
    <source>
        <dbReference type="EMBL" id="AFM05400.1"/>
    </source>
</evidence>
<keyword evidence="3" id="KW-1185">Reference proteome</keyword>
<accession>I4AN65</accession>
<evidence type="ECO:0008006" key="4">
    <source>
        <dbReference type="Google" id="ProtNLM"/>
    </source>
</evidence>